<keyword evidence="7 8" id="KW-0411">Iron-sulfur</keyword>
<dbReference type="STRING" id="1561003.Ark11_0059"/>
<dbReference type="NCBIfam" id="TIGR01945">
    <property type="entry name" value="rnfC"/>
    <property type="match status" value="1"/>
</dbReference>
<keyword evidence="3 8" id="KW-0479">Metal-binding</keyword>
<gene>
    <name evidence="8" type="primary">rnfC</name>
    <name evidence="10" type="ORF">Ark11_0059</name>
</gene>
<keyword evidence="2 8" id="KW-0004">4Fe-4S</keyword>
<dbReference type="GO" id="GO:0046872">
    <property type="term" value="F:metal ion binding"/>
    <property type="evidence" value="ECO:0007669"/>
    <property type="project" value="UniProtKB-KW"/>
</dbReference>
<dbReference type="InterPro" id="IPR037225">
    <property type="entry name" value="Nuo51_FMN-bd_sf"/>
</dbReference>
<dbReference type="Gene3D" id="3.40.50.11540">
    <property type="entry name" value="NADH-ubiquinone oxidoreductase 51kDa subunit"/>
    <property type="match status" value="1"/>
</dbReference>
<keyword evidence="8" id="KW-0472">Membrane</keyword>
<proteinExistence type="inferred from homology"/>
<dbReference type="AlphaFoldDB" id="A0A0S4LZC8"/>
<sequence>MRPPFDFFGGLFLLDHKLESNCQPISDLPPVQKFIIPLQQHVGAPCRPIVREGQVVKREDLIGYSGKDLSVGVHASTSGTIKSIEKHIIAHHSNLPALCIIIDSDGKDDSADPQPLAWKNRPLHEVRSHLQRMGIVGLGGGIFPSHIKMKSKIHTLIINGAECEPYITCDDLLMREKAVEIILGAHIVAQLLEAKTLILGIEDNKQEAIKKLKQAQDELSSSVKIIITPTKYPTGGAKQLIKCLTNVEIPHGKHTTDYGFQCFNVATLLAIYNALVNGRPLTERIVTLSGNVSHGKNYRVRLGTPIQELLKYHDDTLNCQNVIIGGPLMGFYVNDLSSPVVKSTNCILIPAQDWNEPQKEMPCIRCGACAPVCPAKLQPHELYWFTKGHLLEKAQEYHLFDCIECGCCSYVCPSNIPLVQYYQYAKDEIKSQQIEKNLATDSKERFESRKQRQQLLEENKIKRLSEQNKIRSQASDEEKRAIIIEAAKKRKEKIANREKSRNNPPQTSS</sequence>
<evidence type="ECO:0000256" key="7">
    <source>
        <dbReference type="ARBA" id="ARBA00023014"/>
    </source>
</evidence>
<dbReference type="SUPFAM" id="SSF46548">
    <property type="entry name" value="alpha-helical ferredoxin"/>
    <property type="match status" value="1"/>
</dbReference>
<comment type="function">
    <text evidence="8">Part of a membrane-bound complex that couples electron transfer with translocation of ions across the membrane.</text>
</comment>
<evidence type="ECO:0000256" key="4">
    <source>
        <dbReference type="ARBA" id="ARBA00022737"/>
    </source>
</evidence>
<dbReference type="RefSeq" id="WP_092342450.1">
    <property type="nucleotide sequence ID" value="NZ_LN906597.1"/>
</dbReference>
<dbReference type="PROSITE" id="PS51379">
    <property type="entry name" value="4FE4S_FER_2"/>
    <property type="match status" value="2"/>
</dbReference>
<dbReference type="GO" id="GO:0009055">
    <property type="term" value="F:electron transfer activity"/>
    <property type="evidence" value="ECO:0007669"/>
    <property type="project" value="InterPro"/>
</dbReference>
<comment type="subunit">
    <text evidence="8">The complex is composed of six subunits: RnfA, RnfB, RnfC, RnfD, RnfE and RnfG.</text>
</comment>
<feature type="domain" description="4Fe-4S ferredoxin-type" evidence="9">
    <location>
        <begin position="393"/>
        <end position="422"/>
    </location>
</feature>
<dbReference type="InterPro" id="IPR017900">
    <property type="entry name" value="4Fe4S_Fe_S_CS"/>
</dbReference>
<dbReference type="EC" id="7.-.-.-" evidence="8"/>
<dbReference type="PANTHER" id="PTHR43034">
    <property type="entry name" value="ION-TRANSLOCATING OXIDOREDUCTASE COMPLEX SUBUNIT C"/>
    <property type="match status" value="1"/>
</dbReference>
<evidence type="ECO:0000256" key="5">
    <source>
        <dbReference type="ARBA" id="ARBA00022982"/>
    </source>
</evidence>
<dbReference type="PATRIC" id="fig|1561003.3.peg.57"/>
<comment type="similarity">
    <text evidence="8">Belongs to the 4Fe4S bacterial-type ferredoxin family. RnfC subfamily.</text>
</comment>
<dbReference type="HAMAP" id="MF_00461">
    <property type="entry name" value="RsxC_RnfC"/>
    <property type="match status" value="1"/>
</dbReference>
<evidence type="ECO:0000256" key="8">
    <source>
        <dbReference type="HAMAP-Rule" id="MF_00461"/>
    </source>
</evidence>
<dbReference type="InterPro" id="IPR010208">
    <property type="entry name" value="Ion_transpt_RnfC/RsxC"/>
</dbReference>
<feature type="binding site" evidence="8">
    <location>
        <position position="405"/>
    </location>
    <ligand>
        <name>[4Fe-4S] cluster</name>
        <dbReference type="ChEBI" id="CHEBI:49883"/>
        <label>2</label>
    </ligand>
</feature>
<keyword evidence="11" id="KW-1185">Reference proteome</keyword>
<dbReference type="Gene3D" id="3.30.70.20">
    <property type="match status" value="1"/>
</dbReference>
<evidence type="ECO:0000313" key="11">
    <source>
        <dbReference type="Proteomes" id="UP000198651"/>
    </source>
</evidence>
<feature type="domain" description="4Fe-4S ferredoxin-type" evidence="9">
    <location>
        <begin position="350"/>
        <end position="383"/>
    </location>
</feature>
<name>A0A0S4LZC8_9BURK</name>
<evidence type="ECO:0000313" key="10">
    <source>
        <dbReference type="EMBL" id="CUT16919.1"/>
    </source>
</evidence>
<dbReference type="Proteomes" id="UP000198651">
    <property type="component" value="Chromosome I"/>
</dbReference>
<feature type="binding site" evidence="8">
    <location>
        <position position="373"/>
    </location>
    <ligand>
        <name>[4Fe-4S] cluster</name>
        <dbReference type="ChEBI" id="CHEBI:49883"/>
        <label>2</label>
    </ligand>
</feature>
<evidence type="ECO:0000259" key="9">
    <source>
        <dbReference type="PROSITE" id="PS51379"/>
    </source>
</evidence>
<keyword evidence="8" id="KW-1003">Cell membrane</keyword>
<reference evidence="11" key="1">
    <citation type="submission" date="2015-11" db="EMBL/GenBank/DDBJ databases">
        <authorList>
            <person name="Seth-Smith H.M.B."/>
        </authorList>
    </citation>
    <scope>NUCLEOTIDE SEQUENCE [LARGE SCALE GENOMIC DNA]</scope>
    <source>
        <strain evidence="11">2013Ark11</strain>
    </source>
</reference>
<feature type="binding site" evidence="8">
    <location>
        <position position="408"/>
    </location>
    <ligand>
        <name>[4Fe-4S] cluster</name>
        <dbReference type="ChEBI" id="CHEBI:49883"/>
        <label>2</label>
    </ligand>
</feature>
<feature type="binding site" evidence="8">
    <location>
        <position position="412"/>
    </location>
    <ligand>
        <name>[4Fe-4S] cluster</name>
        <dbReference type="ChEBI" id="CHEBI:49883"/>
        <label>1</label>
    </ligand>
</feature>
<feature type="binding site" evidence="8">
    <location>
        <position position="363"/>
    </location>
    <ligand>
        <name>[4Fe-4S] cluster</name>
        <dbReference type="ChEBI" id="CHEBI:49883"/>
        <label>1</label>
    </ligand>
</feature>
<accession>A0A0S4LZC8</accession>
<dbReference type="Pfam" id="PF12838">
    <property type="entry name" value="Fer4_7"/>
    <property type="match status" value="1"/>
</dbReference>
<dbReference type="InterPro" id="IPR026902">
    <property type="entry name" value="RnfC_N"/>
</dbReference>
<keyword evidence="5 8" id="KW-0249">Electron transport</keyword>
<keyword evidence="8" id="KW-1278">Translocase</keyword>
<keyword evidence="1 8" id="KW-0813">Transport</keyword>
<dbReference type="Pfam" id="PF01512">
    <property type="entry name" value="Complex1_51K"/>
    <property type="match status" value="1"/>
</dbReference>
<dbReference type="Pfam" id="PF13375">
    <property type="entry name" value="RnfC_N"/>
    <property type="match status" value="1"/>
</dbReference>
<feature type="binding site" evidence="8">
    <location>
        <position position="366"/>
    </location>
    <ligand>
        <name>[4Fe-4S] cluster</name>
        <dbReference type="ChEBI" id="CHEBI:49883"/>
        <label>1</label>
    </ligand>
</feature>
<keyword evidence="4 8" id="KW-0677">Repeat</keyword>
<protein>
    <recommendedName>
        <fullName evidence="8">Ion-translocating oxidoreductase complex subunit C</fullName>
        <ecNumber evidence="8">7.-.-.-</ecNumber>
    </recommendedName>
    <alternativeName>
        <fullName evidence="8">Rnf electron transport complex subunit C</fullName>
    </alternativeName>
</protein>
<evidence type="ECO:0000256" key="3">
    <source>
        <dbReference type="ARBA" id="ARBA00022723"/>
    </source>
</evidence>
<evidence type="ECO:0000256" key="1">
    <source>
        <dbReference type="ARBA" id="ARBA00022448"/>
    </source>
</evidence>
<dbReference type="GO" id="GO:0005886">
    <property type="term" value="C:plasma membrane"/>
    <property type="evidence" value="ECO:0007669"/>
    <property type="project" value="UniProtKB-SubCell"/>
</dbReference>
<dbReference type="GO" id="GO:0051539">
    <property type="term" value="F:4 iron, 4 sulfur cluster binding"/>
    <property type="evidence" value="ECO:0007669"/>
    <property type="project" value="UniProtKB-KW"/>
</dbReference>
<keyword evidence="8" id="KW-0997">Cell inner membrane</keyword>
<dbReference type="SUPFAM" id="SSF142019">
    <property type="entry name" value="Nqo1 FMN-binding domain-like"/>
    <property type="match status" value="1"/>
</dbReference>
<feature type="binding site" evidence="8">
    <location>
        <position position="369"/>
    </location>
    <ligand>
        <name>[4Fe-4S] cluster</name>
        <dbReference type="ChEBI" id="CHEBI:49883"/>
        <label>1</label>
    </ligand>
</feature>
<evidence type="ECO:0000256" key="2">
    <source>
        <dbReference type="ARBA" id="ARBA00022485"/>
    </source>
</evidence>
<dbReference type="PANTHER" id="PTHR43034:SF2">
    <property type="entry name" value="ION-TRANSLOCATING OXIDOREDUCTASE COMPLEX SUBUNIT C"/>
    <property type="match status" value="1"/>
</dbReference>
<dbReference type="InterPro" id="IPR011538">
    <property type="entry name" value="Nuo51_FMN-bd"/>
</dbReference>
<evidence type="ECO:0000256" key="6">
    <source>
        <dbReference type="ARBA" id="ARBA00023004"/>
    </source>
</evidence>
<comment type="subcellular location">
    <subcellularLocation>
        <location evidence="8">Cell inner membrane</location>
        <topology evidence="8">Peripheral membrane protein</topology>
    </subcellularLocation>
</comment>
<feature type="binding site" evidence="8">
    <location>
        <position position="402"/>
    </location>
    <ligand>
        <name>[4Fe-4S] cluster</name>
        <dbReference type="ChEBI" id="CHEBI:49883"/>
        <label>2</label>
    </ligand>
</feature>
<organism evidence="10 11">
    <name type="scientific">Candidatus Ichthyocystis hellenicum</name>
    <dbReference type="NCBI Taxonomy" id="1561003"/>
    <lineage>
        <taxon>Bacteria</taxon>
        <taxon>Pseudomonadati</taxon>
        <taxon>Pseudomonadota</taxon>
        <taxon>Betaproteobacteria</taxon>
        <taxon>Burkholderiales</taxon>
        <taxon>Candidatus Ichthyocystis</taxon>
    </lineage>
</organism>
<dbReference type="InterPro" id="IPR017896">
    <property type="entry name" value="4Fe4S_Fe-S-bd"/>
</dbReference>
<keyword evidence="6 8" id="KW-0408">Iron</keyword>
<dbReference type="PROSITE" id="PS00198">
    <property type="entry name" value="4FE4S_FER_1"/>
    <property type="match status" value="2"/>
</dbReference>
<comment type="cofactor">
    <cofactor evidence="8">
        <name>[4Fe-4S] cluster</name>
        <dbReference type="ChEBI" id="CHEBI:49883"/>
    </cofactor>
    <text evidence="8">Binds 2 [4Fe-4S] clusters per subunit.</text>
</comment>
<dbReference type="GO" id="GO:0022900">
    <property type="term" value="P:electron transport chain"/>
    <property type="evidence" value="ECO:0007669"/>
    <property type="project" value="UniProtKB-UniRule"/>
</dbReference>
<dbReference type="OrthoDB" id="9767754at2"/>
<dbReference type="NCBIfam" id="NF003454">
    <property type="entry name" value="PRK05035.1"/>
    <property type="match status" value="1"/>
</dbReference>
<dbReference type="EMBL" id="LN906597">
    <property type="protein sequence ID" value="CUT16919.1"/>
    <property type="molecule type" value="Genomic_DNA"/>
</dbReference>